<sequence>MILNPGLHWPRARVYHPQPCVPMSCVFVHLTFLTGVLKGDPAVFWWMCAGFLCPHLLGEGPLPPGPMGAVLGWVHSRHRWELGTLSCFFSITNLKWTPPRCEHPSRVP</sequence>
<accession>A0A8C0JUP1</accession>
<dbReference type="Ensembl" id="ENSCAFT00020007497.1">
    <property type="protein sequence ID" value="ENSCAFP00020006488.1"/>
    <property type="gene ID" value="ENSCAFG00020005268.1"/>
</dbReference>
<reference evidence="1" key="2">
    <citation type="submission" date="2025-09" db="UniProtKB">
        <authorList>
            <consortium name="Ensembl"/>
        </authorList>
    </citation>
    <scope>IDENTIFICATION</scope>
</reference>
<proteinExistence type="predicted"/>
<evidence type="ECO:0000313" key="2">
    <source>
        <dbReference type="Proteomes" id="UP000694391"/>
    </source>
</evidence>
<dbReference type="AlphaFoldDB" id="A0A8C0JUP1"/>
<evidence type="ECO:0000313" key="1">
    <source>
        <dbReference type="Ensembl" id="ENSCAFP00020006488.1"/>
    </source>
</evidence>
<dbReference type="Proteomes" id="UP000694391">
    <property type="component" value="Unplaced"/>
</dbReference>
<name>A0A8C0JUP1_CANLU</name>
<protein>
    <submittedName>
        <fullName evidence="1">Uncharacterized protein</fullName>
    </submittedName>
</protein>
<reference evidence="1" key="1">
    <citation type="submission" date="2025-08" db="UniProtKB">
        <authorList>
            <consortium name="Ensembl"/>
        </authorList>
    </citation>
    <scope>IDENTIFICATION</scope>
</reference>
<organism evidence="1 2">
    <name type="scientific">Canis lupus dingo</name>
    <name type="common">dingo</name>
    <dbReference type="NCBI Taxonomy" id="286419"/>
    <lineage>
        <taxon>Eukaryota</taxon>
        <taxon>Metazoa</taxon>
        <taxon>Chordata</taxon>
        <taxon>Craniata</taxon>
        <taxon>Vertebrata</taxon>
        <taxon>Euteleostomi</taxon>
        <taxon>Mammalia</taxon>
        <taxon>Eutheria</taxon>
        <taxon>Laurasiatheria</taxon>
        <taxon>Carnivora</taxon>
        <taxon>Caniformia</taxon>
        <taxon>Canidae</taxon>
        <taxon>Canis</taxon>
    </lineage>
</organism>
<keyword evidence="2" id="KW-1185">Reference proteome</keyword>